<evidence type="ECO:0000313" key="3">
    <source>
        <dbReference type="Proteomes" id="UP001266305"/>
    </source>
</evidence>
<evidence type="ECO:0000256" key="1">
    <source>
        <dbReference type="SAM" id="MobiDB-lite"/>
    </source>
</evidence>
<feature type="region of interest" description="Disordered" evidence="1">
    <location>
        <begin position="1"/>
        <end position="161"/>
    </location>
</feature>
<feature type="compositionally biased region" description="Basic and acidic residues" evidence="1">
    <location>
        <begin position="1"/>
        <end position="19"/>
    </location>
</feature>
<protein>
    <submittedName>
        <fullName evidence="2">Uncharacterized protein</fullName>
    </submittedName>
</protein>
<reference evidence="2 3" key="1">
    <citation type="submission" date="2023-05" db="EMBL/GenBank/DDBJ databases">
        <title>B98-5 Cell Line De Novo Hybrid Assembly: An Optical Mapping Approach.</title>
        <authorList>
            <person name="Kananen K."/>
            <person name="Auerbach J.A."/>
            <person name="Kautto E."/>
            <person name="Blachly J.S."/>
        </authorList>
    </citation>
    <scope>NUCLEOTIDE SEQUENCE [LARGE SCALE GENOMIC DNA]</scope>
    <source>
        <strain evidence="2">B95-8</strain>
        <tissue evidence="2">Cell line</tissue>
    </source>
</reference>
<sequence length="161" mass="17378">MIFFTDKERQRPRRPDLHLRLPQGAGAHHSPGQLGLAPAPVTHPATPSRPCRHAETSRAAQTSGFLPAPTQSPEPSCGSPVPERPPDTDNHQPPSAQTLTAVRGAHRPLARPPGHAANRPRQRQSAPHRPANRRSYAPEVTISPGRRAVTPPPWPVASADE</sequence>
<accession>A0ABQ9V7P7</accession>
<comment type="caution">
    <text evidence="2">The sequence shown here is derived from an EMBL/GenBank/DDBJ whole genome shotgun (WGS) entry which is preliminary data.</text>
</comment>
<gene>
    <name evidence="2" type="ORF">P7K49_014906</name>
</gene>
<dbReference type="Proteomes" id="UP001266305">
    <property type="component" value="Unassembled WGS sequence"/>
</dbReference>
<dbReference type="EMBL" id="JASSZA010000007">
    <property type="protein sequence ID" value="KAK2105392.1"/>
    <property type="molecule type" value="Genomic_DNA"/>
</dbReference>
<proteinExistence type="predicted"/>
<feature type="compositionally biased region" description="Polar residues" evidence="1">
    <location>
        <begin position="58"/>
        <end position="74"/>
    </location>
</feature>
<name>A0ABQ9V7P7_SAGOE</name>
<feature type="compositionally biased region" description="Polar residues" evidence="1">
    <location>
        <begin position="91"/>
        <end position="100"/>
    </location>
</feature>
<keyword evidence="3" id="KW-1185">Reference proteome</keyword>
<evidence type="ECO:0000313" key="2">
    <source>
        <dbReference type="EMBL" id="KAK2105392.1"/>
    </source>
</evidence>
<organism evidence="2 3">
    <name type="scientific">Saguinus oedipus</name>
    <name type="common">Cotton-top tamarin</name>
    <name type="synonym">Oedipomidas oedipus</name>
    <dbReference type="NCBI Taxonomy" id="9490"/>
    <lineage>
        <taxon>Eukaryota</taxon>
        <taxon>Metazoa</taxon>
        <taxon>Chordata</taxon>
        <taxon>Craniata</taxon>
        <taxon>Vertebrata</taxon>
        <taxon>Euteleostomi</taxon>
        <taxon>Mammalia</taxon>
        <taxon>Eutheria</taxon>
        <taxon>Euarchontoglires</taxon>
        <taxon>Primates</taxon>
        <taxon>Haplorrhini</taxon>
        <taxon>Platyrrhini</taxon>
        <taxon>Cebidae</taxon>
        <taxon>Callitrichinae</taxon>
        <taxon>Saguinus</taxon>
    </lineage>
</organism>